<dbReference type="Gene3D" id="1.20.1050.10">
    <property type="match status" value="1"/>
</dbReference>
<dbReference type="Pfam" id="PF13410">
    <property type="entry name" value="GST_C_2"/>
    <property type="match status" value="1"/>
</dbReference>
<dbReference type="CDD" id="cd03046">
    <property type="entry name" value="GST_N_GTT1_like"/>
    <property type="match status" value="1"/>
</dbReference>
<dbReference type="InterPro" id="IPR036282">
    <property type="entry name" value="Glutathione-S-Trfase_C_sf"/>
</dbReference>
<dbReference type="Pfam" id="PF02798">
    <property type="entry name" value="GST_N"/>
    <property type="match status" value="1"/>
</dbReference>
<gene>
    <name evidence="3" type="ORF">DL238_09010</name>
</gene>
<dbReference type="InterPro" id="IPR010987">
    <property type="entry name" value="Glutathione-S-Trfase_C-like"/>
</dbReference>
<dbReference type="InterPro" id="IPR036249">
    <property type="entry name" value="Thioredoxin-like_sf"/>
</dbReference>
<dbReference type="PROSITE" id="PS50405">
    <property type="entry name" value="GST_CTER"/>
    <property type="match status" value="1"/>
</dbReference>
<keyword evidence="4" id="KW-1185">Reference proteome</keyword>
<dbReference type="SFLD" id="SFLDG00358">
    <property type="entry name" value="Main_(cytGST)"/>
    <property type="match status" value="1"/>
</dbReference>
<evidence type="ECO:0000259" key="2">
    <source>
        <dbReference type="PROSITE" id="PS50405"/>
    </source>
</evidence>
<proteinExistence type="predicted"/>
<sequence>MADYTFYTNPKSRGQIARWALHEAGTDYDHVIVEYGPNQPEAFVKANPMRKFPTLVHHHADDNGGVHDHVVTEAAAICHYLAEMHPDAALLPDTHEKADYFRYLFFAAGPVEQAVVANSMGWSAGDDPQKQGMLGYGSFDRMVDTFEAMLTGRDYVCGDRFTMADVYVGSHVDWGMQFGSLPKRDVFEAYADRLKQRGAYQAAKKVDADLIAQREAANA</sequence>
<dbReference type="SUPFAM" id="SSF52833">
    <property type="entry name" value="Thioredoxin-like"/>
    <property type="match status" value="1"/>
</dbReference>
<evidence type="ECO:0000259" key="1">
    <source>
        <dbReference type="PROSITE" id="PS50404"/>
    </source>
</evidence>
<dbReference type="InterPro" id="IPR040079">
    <property type="entry name" value="Glutathione_S-Trfase"/>
</dbReference>
<name>A0A395LL67_9SPHN</name>
<dbReference type="OrthoDB" id="5740960at2"/>
<evidence type="ECO:0000313" key="3">
    <source>
        <dbReference type="EMBL" id="RDS77728.1"/>
    </source>
</evidence>
<reference evidence="3 4" key="1">
    <citation type="submission" date="2018-07" db="EMBL/GenBank/DDBJ databases">
        <title>Erythrobacter nanhaiensis sp. nov., a novel member of the genus Erythrobacter isolated from the South China Sea.</title>
        <authorList>
            <person name="Chen X."/>
            <person name="Liu J."/>
        </authorList>
    </citation>
    <scope>NUCLEOTIDE SEQUENCE [LARGE SCALE GENOMIC DNA]</scope>
    <source>
        <strain evidence="3 4">S-5</strain>
    </source>
</reference>
<protein>
    <submittedName>
        <fullName evidence="3">Glutathione S-transferase family protein</fullName>
    </submittedName>
</protein>
<dbReference type="Proteomes" id="UP000254101">
    <property type="component" value="Unassembled WGS sequence"/>
</dbReference>
<comment type="caution">
    <text evidence="3">The sequence shown here is derived from an EMBL/GenBank/DDBJ whole genome shotgun (WGS) entry which is preliminary data.</text>
</comment>
<dbReference type="SUPFAM" id="SSF47616">
    <property type="entry name" value="GST C-terminal domain-like"/>
    <property type="match status" value="1"/>
</dbReference>
<dbReference type="PANTHER" id="PTHR44051:SF21">
    <property type="entry name" value="GLUTATHIONE S-TRANSFERASE FAMILY PROTEIN"/>
    <property type="match status" value="1"/>
</dbReference>
<dbReference type="InterPro" id="IPR004045">
    <property type="entry name" value="Glutathione_S-Trfase_N"/>
</dbReference>
<feature type="domain" description="GST C-terminal" evidence="2">
    <location>
        <begin position="93"/>
        <end position="219"/>
    </location>
</feature>
<organism evidence="3 4">
    <name type="scientific">Alteriqipengyuania lutimaris</name>
    <dbReference type="NCBI Taxonomy" id="1538146"/>
    <lineage>
        <taxon>Bacteria</taxon>
        <taxon>Pseudomonadati</taxon>
        <taxon>Pseudomonadota</taxon>
        <taxon>Alphaproteobacteria</taxon>
        <taxon>Sphingomonadales</taxon>
        <taxon>Erythrobacteraceae</taxon>
        <taxon>Alteriqipengyuania</taxon>
    </lineage>
</organism>
<accession>A0A395LL67</accession>
<dbReference type="GO" id="GO:0016740">
    <property type="term" value="F:transferase activity"/>
    <property type="evidence" value="ECO:0007669"/>
    <property type="project" value="UniProtKB-KW"/>
</dbReference>
<dbReference type="RefSeq" id="WP_115491947.1">
    <property type="nucleotide sequence ID" value="NZ_JACHWW010000001.1"/>
</dbReference>
<dbReference type="PROSITE" id="PS50404">
    <property type="entry name" value="GST_NTER"/>
    <property type="match status" value="1"/>
</dbReference>
<dbReference type="EMBL" id="QRBB01000001">
    <property type="protein sequence ID" value="RDS77728.1"/>
    <property type="molecule type" value="Genomic_DNA"/>
</dbReference>
<dbReference type="Gene3D" id="3.40.30.10">
    <property type="entry name" value="Glutaredoxin"/>
    <property type="match status" value="1"/>
</dbReference>
<dbReference type="SFLD" id="SFLDS00019">
    <property type="entry name" value="Glutathione_Transferase_(cytos"/>
    <property type="match status" value="1"/>
</dbReference>
<dbReference type="AlphaFoldDB" id="A0A395LL67"/>
<dbReference type="SFLD" id="SFLDG01150">
    <property type="entry name" value="Main.1:_Beta-like"/>
    <property type="match status" value="1"/>
</dbReference>
<dbReference type="CDD" id="cd03207">
    <property type="entry name" value="GST_C_8"/>
    <property type="match status" value="1"/>
</dbReference>
<feature type="domain" description="GST N-terminal" evidence="1">
    <location>
        <begin position="1"/>
        <end position="89"/>
    </location>
</feature>
<dbReference type="PANTHER" id="PTHR44051">
    <property type="entry name" value="GLUTATHIONE S-TRANSFERASE-RELATED"/>
    <property type="match status" value="1"/>
</dbReference>
<keyword evidence="3" id="KW-0808">Transferase</keyword>
<evidence type="ECO:0000313" key="4">
    <source>
        <dbReference type="Proteomes" id="UP000254101"/>
    </source>
</evidence>